<evidence type="ECO:0000256" key="3">
    <source>
        <dbReference type="ARBA" id="ARBA00022692"/>
    </source>
</evidence>
<dbReference type="InterPro" id="IPR038766">
    <property type="entry name" value="Membrane_comp_ABC_pdt"/>
</dbReference>
<evidence type="ECO:0000256" key="1">
    <source>
        <dbReference type="ARBA" id="ARBA00004651"/>
    </source>
</evidence>
<feature type="transmembrane region" description="Helical" evidence="6">
    <location>
        <begin position="579"/>
        <end position="597"/>
    </location>
</feature>
<dbReference type="InterPro" id="IPR003838">
    <property type="entry name" value="ABC3_permease_C"/>
</dbReference>
<feature type="transmembrane region" description="Helical" evidence="6">
    <location>
        <begin position="109"/>
        <end position="137"/>
    </location>
</feature>
<dbReference type="AlphaFoldDB" id="A0A9X1ND12"/>
<comment type="subcellular location">
    <subcellularLocation>
        <location evidence="1">Cell membrane</location>
        <topology evidence="1">Multi-pass membrane protein</topology>
    </subcellularLocation>
</comment>
<feature type="transmembrane region" description="Helical" evidence="6">
    <location>
        <begin position="16"/>
        <end position="40"/>
    </location>
</feature>
<feature type="transmembrane region" description="Helical" evidence="6">
    <location>
        <begin position="229"/>
        <end position="254"/>
    </location>
</feature>
<dbReference type="PANTHER" id="PTHR30287">
    <property type="entry name" value="MEMBRANE COMPONENT OF PREDICTED ABC SUPERFAMILY METABOLITE UPTAKE TRANSPORTER"/>
    <property type="match status" value="1"/>
</dbReference>
<comment type="caution">
    <text evidence="8">The sequence shown here is derived from an EMBL/GenBank/DDBJ whole genome shotgun (WGS) entry which is preliminary data.</text>
</comment>
<evidence type="ECO:0000313" key="9">
    <source>
        <dbReference type="Proteomes" id="UP001138997"/>
    </source>
</evidence>
<name>A0A9X1ND12_9ACTN</name>
<dbReference type="RefSeq" id="WP_231441490.1">
    <property type="nucleotide sequence ID" value="NZ_JAJOMB010000006.1"/>
</dbReference>
<dbReference type="Proteomes" id="UP001138997">
    <property type="component" value="Unassembled WGS sequence"/>
</dbReference>
<proteinExistence type="predicted"/>
<dbReference type="PANTHER" id="PTHR30287:SF2">
    <property type="entry name" value="BLL1001 PROTEIN"/>
    <property type="match status" value="1"/>
</dbReference>
<evidence type="ECO:0000256" key="2">
    <source>
        <dbReference type="ARBA" id="ARBA00022475"/>
    </source>
</evidence>
<evidence type="ECO:0000313" key="8">
    <source>
        <dbReference type="EMBL" id="MCD5311858.1"/>
    </source>
</evidence>
<feature type="transmembrane region" description="Helical" evidence="6">
    <location>
        <begin position="203"/>
        <end position="223"/>
    </location>
</feature>
<keyword evidence="9" id="KW-1185">Reference proteome</keyword>
<feature type="transmembrane region" description="Helical" evidence="6">
    <location>
        <begin position="287"/>
        <end position="309"/>
    </location>
</feature>
<dbReference type="EMBL" id="JAJOMB010000006">
    <property type="protein sequence ID" value="MCD5311858.1"/>
    <property type="molecule type" value="Genomic_DNA"/>
</dbReference>
<evidence type="ECO:0000256" key="5">
    <source>
        <dbReference type="ARBA" id="ARBA00023136"/>
    </source>
</evidence>
<protein>
    <submittedName>
        <fullName evidence="8">FtsX-like permease family protein</fullName>
    </submittedName>
</protein>
<keyword evidence="4 6" id="KW-1133">Transmembrane helix</keyword>
<dbReference type="GO" id="GO:0005886">
    <property type="term" value="C:plasma membrane"/>
    <property type="evidence" value="ECO:0007669"/>
    <property type="project" value="UniProtKB-SubCell"/>
</dbReference>
<dbReference type="Pfam" id="PF02687">
    <property type="entry name" value="FtsX"/>
    <property type="match status" value="2"/>
</dbReference>
<accession>A0A9X1ND12</accession>
<feature type="transmembrane region" description="Helical" evidence="6">
    <location>
        <begin position="484"/>
        <end position="507"/>
    </location>
</feature>
<keyword evidence="3 6" id="KW-0812">Transmembrane</keyword>
<evidence type="ECO:0000259" key="7">
    <source>
        <dbReference type="Pfam" id="PF02687"/>
    </source>
</evidence>
<feature type="transmembrane region" description="Helical" evidence="6">
    <location>
        <begin position="157"/>
        <end position="176"/>
    </location>
</feature>
<keyword evidence="5 6" id="KW-0472">Membrane</keyword>
<feature type="transmembrane region" description="Helical" evidence="6">
    <location>
        <begin position="60"/>
        <end position="88"/>
    </location>
</feature>
<keyword evidence="2" id="KW-1003">Cell membrane</keyword>
<organism evidence="8 9">
    <name type="scientific">Kineosporia babensis</name>
    <dbReference type="NCBI Taxonomy" id="499548"/>
    <lineage>
        <taxon>Bacteria</taxon>
        <taxon>Bacillati</taxon>
        <taxon>Actinomycetota</taxon>
        <taxon>Actinomycetes</taxon>
        <taxon>Kineosporiales</taxon>
        <taxon>Kineosporiaceae</taxon>
        <taxon>Kineosporia</taxon>
    </lineage>
</organism>
<reference evidence="8" key="1">
    <citation type="submission" date="2021-11" db="EMBL/GenBank/DDBJ databases">
        <title>Streptomyces corallinus and Kineosporia corallina sp. nov., two new coral-derived marine actinobacteria.</title>
        <authorList>
            <person name="Buangrab K."/>
            <person name="Sutthacheep M."/>
            <person name="Yeemin T."/>
            <person name="Harunari E."/>
            <person name="Igarashi Y."/>
            <person name="Sripreechasak P."/>
            <person name="Kanchanasin P."/>
            <person name="Tanasupawat S."/>
            <person name="Phongsopitanun W."/>
        </authorList>
    </citation>
    <scope>NUCLEOTIDE SEQUENCE</scope>
    <source>
        <strain evidence="8">JCM 31032</strain>
    </source>
</reference>
<gene>
    <name evidence="8" type="ORF">LR394_13190</name>
</gene>
<feature type="domain" description="ABC3 transporter permease C-terminal" evidence="7">
    <location>
        <begin position="66"/>
        <end position="187"/>
    </location>
</feature>
<feature type="domain" description="ABC3 transporter permease C-terminal" evidence="7">
    <location>
        <begin position="495"/>
        <end position="601"/>
    </location>
</feature>
<evidence type="ECO:0000256" key="6">
    <source>
        <dbReference type="SAM" id="Phobius"/>
    </source>
</evidence>
<feature type="transmembrane region" description="Helical" evidence="6">
    <location>
        <begin position="537"/>
        <end position="559"/>
    </location>
</feature>
<evidence type="ECO:0000256" key="4">
    <source>
        <dbReference type="ARBA" id="ARBA00022989"/>
    </source>
</evidence>
<sequence>MLRLSRQTVRYSWPPYVGALVALTFGIALLTTAITVIAAVDGTAQQAGLSAAERSQLDGLASLIGIMAGVALFMAVFVVGSTFGFVVATRRRQLGLLRLVGATPRQVRLMVLGESTMVALLAAVAGCLLGSVATPAFLAVLKWRGLLTVDLTLHTPWLPWTIAASCGCVVAVLGAWRSSKRAAKVSPMAVFQEAGLERRRPSVWQLLIGTTCLGGSVVTLALSTQLDPLFALVAGILLPEAIVLGLYCFGGWLFPPLAGLLGRPFAERDVAARLARDHVRTAVRAPVALAAPILAISAIAGSMIVTLSFTADWATGLDREHLATPYVVEGGTEALRELPLADPRTTLTLPMGLEREQEQVDVLEPRTAVAARGLHAVKGSLKDARRGVVVTDSWALDSGVRLGDRLLGGRVVALVADAPGLHSDVMIGRDLVPADQRDVAPQLWFVDPGTANLPKLLAGSGSRILTAEEWLTETEAQTRQNNNLALWVLLGPSGLYAAIAIVNSVLVSASQRRAQLRTAGLLGATGRQLRRMALWEAGLVGGSALLVGALVTAVVGWTIRSATAADVAEQSLTIPWLPVLAVVFLCAALTLLAALAGSRRVG</sequence>